<evidence type="ECO:0000256" key="2">
    <source>
        <dbReference type="ARBA" id="ARBA00022801"/>
    </source>
</evidence>
<dbReference type="Pfam" id="PF02492">
    <property type="entry name" value="cobW"/>
    <property type="match status" value="1"/>
</dbReference>
<dbReference type="SUPFAM" id="SSF90002">
    <property type="entry name" value="Hypothetical protein YjiA, C-terminal domain"/>
    <property type="match status" value="1"/>
</dbReference>
<dbReference type="SUPFAM" id="SSF52540">
    <property type="entry name" value="P-loop containing nucleoside triphosphate hydrolases"/>
    <property type="match status" value="1"/>
</dbReference>
<evidence type="ECO:0000313" key="8">
    <source>
        <dbReference type="EMBL" id="MFC3266744.1"/>
    </source>
</evidence>
<evidence type="ECO:0000256" key="5">
    <source>
        <dbReference type="ARBA" id="ARBA00045658"/>
    </source>
</evidence>
<keyword evidence="3" id="KW-0143">Chaperone</keyword>
<evidence type="ECO:0000256" key="3">
    <source>
        <dbReference type="ARBA" id="ARBA00023186"/>
    </source>
</evidence>
<keyword evidence="1" id="KW-0547">Nucleotide-binding</keyword>
<dbReference type="SMART" id="SM00833">
    <property type="entry name" value="CobW_C"/>
    <property type="match status" value="1"/>
</dbReference>
<evidence type="ECO:0000259" key="7">
    <source>
        <dbReference type="SMART" id="SM00833"/>
    </source>
</evidence>
<dbReference type="InterPro" id="IPR003495">
    <property type="entry name" value="CobW/HypB/UreG_nucleotide-bd"/>
</dbReference>
<accession>A0ABV7LGT3</accession>
<dbReference type="InterPro" id="IPR051316">
    <property type="entry name" value="Zinc-reg_GTPase_activator"/>
</dbReference>
<name>A0ABV7LGT3_9HYPH</name>
<dbReference type="InterPro" id="IPR036627">
    <property type="entry name" value="CobW-likC_sf"/>
</dbReference>
<comment type="similarity">
    <text evidence="4">Belongs to the SIMIBI class G3E GTPase family. ZNG1 subfamily.</text>
</comment>
<dbReference type="RefSeq" id="WP_376828970.1">
    <property type="nucleotide sequence ID" value="NZ_JBHLWR010000004.1"/>
</dbReference>
<comment type="function">
    <text evidence="5">Zinc chaperone that directly transfers zinc cofactor to target proteins, thereby activating them. Zinc is transferred from the CXCC motif in the GTPase domain to the zinc binding site in target proteins in a process requiring GTP hydrolysis.</text>
</comment>
<evidence type="ECO:0000256" key="1">
    <source>
        <dbReference type="ARBA" id="ARBA00022741"/>
    </source>
</evidence>
<gene>
    <name evidence="8" type="ORF">ACFOEX_10310</name>
</gene>
<dbReference type="InterPro" id="IPR027417">
    <property type="entry name" value="P-loop_NTPase"/>
</dbReference>
<dbReference type="Gene3D" id="3.30.1220.10">
    <property type="entry name" value="CobW-like, C-terminal domain"/>
    <property type="match status" value="1"/>
</dbReference>
<comment type="catalytic activity">
    <reaction evidence="6">
        <text>GTP + H2O = GDP + phosphate + H(+)</text>
        <dbReference type="Rhea" id="RHEA:19669"/>
        <dbReference type="ChEBI" id="CHEBI:15377"/>
        <dbReference type="ChEBI" id="CHEBI:15378"/>
        <dbReference type="ChEBI" id="CHEBI:37565"/>
        <dbReference type="ChEBI" id="CHEBI:43474"/>
        <dbReference type="ChEBI" id="CHEBI:58189"/>
    </reaction>
    <physiologicalReaction direction="left-to-right" evidence="6">
        <dbReference type="Rhea" id="RHEA:19670"/>
    </physiologicalReaction>
</comment>
<dbReference type="InterPro" id="IPR011629">
    <property type="entry name" value="CobW-like_C"/>
</dbReference>
<organism evidence="8 9">
    <name type="scientific">Camelimonas abortus</name>
    <dbReference type="NCBI Taxonomy" id="1017184"/>
    <lineage>
        <taxon>Bacteria</taxon>
        <taxon>Pseudomonadati</taxon>
        <taxon>Pseudomonadota</taxon>
        <taxon>Alphaproteobacteria</taxon>
        <taxon>Hyphomicrobiales</taxon>
        <taxon>Chelatococcaceae</taxon>
        <taxon>Camelimonas</taxon>
    </lineage>
</organism>
<keyword evidence="2" id="KW-0378">Hydrolase</keyword>
<dbReference type="EMBL" id="JBHRUV010000052">
    <property type="protein sequence ID" value="MFC3266744.1"/>
    <property type="molecule type" value="Genomic_DNA"/>
</dbReference>
<dbReference type="Gene3D" id="3.40.50.300">
    <property type="entry name" value="P-loop containing nucleotide triphosphate hydrolases"/>
    <property type="match status" value="1"/>
</dbReference>
<comment type="caution">
    <text evidence="8">The sequence shown here is derived from an EMBL/GenBank/DDBJ whole genome shotgun (WGS) entry which is preliminary data.</text>
</comment>
<dbReference type="Pfam" id="PF07683">
    <property type="entry name" value="CobW_C"/>
    <property type="match status" value="1"/>
</dbReference>
<reference evidence="9" key="1">
    <citation type="journal article" date="2019" name="Int. J. Syst. Evol. Microbiol.">
        <title>The Global Catalogue of Microorganisms (GCM) 10K type strain sequencing project: providing services to taxonomists for standard genome sequencing and annotation.</title>
        <authorList>
            <consortium name="The Broad Institute Genomics Platform"/>
            <consortium name="The Broad Institute Genome Sequencing Center for Infectious Disease"/>
            <person name="Wu L."/>
            <person name="Ma J."/>
        </authorList>
    </citation>
    <scope>NUCLEOTIDE SEQUENCE [LARGE SCALE GENOMIC DNA]</scope>
    <source>
        <strain evidence="9">CCM 7941</strain>
    </source>
</reference>
<feature type="domain" description="CobW C-terminal" evidence="7">
    <location>
        <begin position="225"/>
        <end position="322"/>
    </location>
</feature>
<protein>
    <submittedName>
        <fullName evidence="8">CobW family GTP-binding protein</fullName>
    </submittedName>
</protein>
<keyword evidence="9" id="KW-1185">Reference proteome</keyword>
<proteinExistence type="inferred from homology"/>
<dbReference type="PANTHER" id="PTHR13748:SF62">
    <property type="entry name" value="COBW DOMAIN-CONTAINING PROTEIN"/>
    <property type="match status" value="1"/>
</dbReference>
<dbReference type="Proteomes" id="UP001595536">
    <property type="component" value="Unassembled WGS sequence"/>
</dbReference>
<sequence length="328" mass="33178">MSGARIPVLLLTGFLGAGKTSALRRALAAGAFRDAAIVINEAGAAGVDHLLVEKGDEEVTLLEGGCLCCRAQGGLPAALAGLLRRRDAGAAPPFSRVIVETSGLANPAALLASVMAGGPAARRFALAGVTTVVNAAAIREVWERFPEARAQTALADALLVTHGDLMTEAALAGVTAWLRGLNPAASVADARPGRMAPAALWPQAAPAAGAAGCMTARPVADDAGASDFCVRARRFGGWLDPEALDAWLERWTGLLGPALLRVKGVARVRSVPAPVALHVVQGYVHAPQTAPGLPTGAAGCRMALVAAGVDGAILDDALDELEALATPA</sequence>
<dbReference type="PANTHER" id="PTHR13748">
    <property type="entry name" value="COBW-RELATED"/>
    <property type="match status" value="1"/>
</dbReference>
<evidence type="ECO:0000256" key="6">
    <source>
        <dbReference type="ARBA" id="ARBA00049117"/>
    </source>
</evidence>
<evidence type="ECO:0000313" key="9">
    <source>
        <dbReference type="Proteomes" id="UP001595536"/>
    </source>
</evidence>
<evidence type="ECO:0000256" key="4">
    <source>
        <dbReference type="ARBA" id="ARBA00034320"/>
    </source>
</evidence>
<dbReference type="CDD" id="cd03112">
    <property type="entry name" value="CobW-like"/>
    <property type="match status" value="1"/>
</dbReference>